<keyword evidence="2" id="KW-1185">Reference proteome</keyword>
<comment type="caution">
    <text evidence="1">The sequence shown here is derived from an EMBL/GenBank/DDBJ whole genome shotgun (WGS) entry which is preliminary data.</text>
</comment>
<evidence type="ECO:0000313" key="1">
    <source>
        <dbReference type="EMBL" id="MBX0305445.1"/>
    </source>
</evidence>
<sequence>MMLPFGITLGEITVAGVALTAVKIGGSKLIDWWRDRRSSRRERVHDWHREMQNHLSDVRSVGRRIQNDRKIDLNKIEELIPATTAMDARVNTPPSGVRTMVDRDTFRKTRRAAGLAYHLAHLPAPDQDADSIEGVMRHQYKLLQELDVETDVEMGDVLEIIGEISQPEELDISTKEAEEILNAFEKEAGRRMEDAEEMTVDELMELPWEEVDQVISERSRSDIVRFSIDQYYEVALLEAPKEARTALQESEDRLYG</sequence>
<dbReference type="AlphaFoldDB" id="A0A8J7YG83"/>
<protein>
    <submittedName>
        <fullName evidence="1">Uncharacterized protein</fullName>
    </submittedName>
</protein>
<dbReference type="Proteomes" id="UP000783863">
    <property type="component" value="Unassembled WGS sequence"/>
</dbReference>
<reference evidence="1" key="1">
    <citation type="submission" date="2021-06" db="EMBL/GenBank/DDBJ databases">
        <title>Halomicroarcula sp. F24A a new haloarchaeum isolated from saline soil.</title>
        <authorList>
            <person name="Duran-Viseras A."/>
            <person name="Sanchez-Porro C."/>
            <person name="Ventosa A."/>
        </authorList>
    </citation>
    <scope>NUCLEOTIDE SEQUENCE</scope>
    <source>
        <strain evidence="1">F24A</strain>
    </source>
</reference>
<organism evidence="1 2">
    <name type="scientific">Haloarcula salinisoli</name>
    <dbReference type="NCBI Taxonomy" id="2487746"/>
    <lineage>
        <taxon>Archaea</taxon>
        <taxon>Methanobacteriati</taxon>
        <taxon>Methanobacteriota</taxon>
        <taxon>Stenosarchaea group</taxon>
        <taxon>Halobacteria</taxon>
        <taxon>Halobacteriales</taxon>
        <taxon>Haloarculaceae</taxon>
        <taxon>Haloarcula</taxon>
    </lineage>
</organism>
<name>A0A8J7YG83_9EURY</name>
<gene>
    <name evidence="1" type="ORF">EGD98_17435</name>
</gene>
<dbReference type="RefSeq" id="WP_220589681.1">
    <property type="nucleotide sequence ID" value="NZ_RKLQ01000004.1"/>
</dbReference>
<proteinExistence type="predicted"/>
<evidence type="ECO:0000313" key="2">
    <source>
        <dbReference type="Proteomes" id="UP000783863"/>
    </source>
</evidence>
<dbReference type="EMBL" id="RKLQ01000004">
    <property type="protein sequence ID" value="MBX0305445.1"/>
    <property type="molecule type" value="Genomic_DNA"/>
</dbReference>
<accession>A0A8J7YG83</accession>